<dbReference type="Pfam" id="PF00126">
    <property type="entry name" value="HTH_1"/>
    <property type="match status" value="1"/>
</dbReference>
<keyword evidence="4" id="KW-0804">Transcription</keyword>
<evidence type="ECO:0000256" key="2">
    <source>
        <dbReference type="ARBA" id="ARBA00023015"/>
    </source>
</evidence>
<dbReference type="SUPFAM" id="SSF46785">
    <property type="entry name" value="Winged helix' DNA-binding domain"/>
    <property type="match status" value="1"/>
</dbReference>
<keyword evidence="3" id="KW-0238">DNA-binding</keyword>
<feature type="domain" description="HTH lysR-type" evidence="5">
    <location>
        <begin position="9"/>
        <end position="66"/>
    </location>
</feature>
<dbReference type="PROSITE" id="PS50931">
    <property type="entry name" value="HTH_LYSR"/>
    <property type="match status" value="1"/>
</dbReference>
<evidence type="ECO:0000313" key="6">
    <source>
        <dbReference type="EMBL" id="CUH98567.1"/>
    </source>
</evidence>
<sequence length="304" mass="33753">MSRRHYNLPPLTTLAAFEAAARHLSFKNAAQELSVTPGAVSHQVKALEAELQAPLFQRKHRGVELTEEGEALFETLASSFSKISLSLKTIRDRQNGDTVTIGSTSAVASLWLSPSVVRFWRVHPDVNVNQIVNDRPLRGMPDVDFYIRYGRERDTRLEQTELYRDHLVPVGNAELAEKLTGCPLEELAQQRLLHLESDDKSWTTWADWFQQLGYSGPIAPGVRVNNYAVALQAAQDGVGLVLGWQRLLNPLLATGQLVPIGPHVLAAPHGFHLVGRPDAELSESARLLRNWVIDEIHQGSGELS</sequence>
<organism evidence="6 7">
    <name type="scientific">Leisingera aquaemixtae</name>
    <dbReference type="NCBI Taxonomy" id="1396826"/>
    <lineage>
        <taxon>Bacteria</taxon>
        <taxon>Pseudomonadati</taxon>
        <taxon>Pseudomonadota</taxon>
        <taxon>Alphaproteobacteria</taxon>
        <taxon>Rhodobacterales</taxon>
        <taxon>Roseobacteraceae</taxon>
        <taxon>Leisingera</taxon>
    </lineage>
</organism>
<dbReference type="PANTHER" id="PTHR30537:SF26">
    <property type="entry name" value="GLYCINE CLEAVAGE SYSTEM TRANSCRIPTIONAL ACTIVATOR"/>
    <property type="match status" value="1"/>
</dbReference>
<dbReference type="InterPro" id="IPR000847">
    <property type="entry name" value="LysR_HTH_N"/>
</dbReference>
<dbReference type="Gene3D" id="1.10.10.10">
    <property type="entry name" value="Winged helix-like DNA-binding domain superfamily/Winged helix DNA-binding domain"/>
    <property type="match status" value="1"/>
</dbReference>
<dbReference type="InterPro" id="IPR058163">
    <property type="entry name" value="LysR-type_TF_proteobact-type"/>
</dbReference>
<dbReference type="Pfam" id="PF03466">
    <property type="entry name" value="LysR_substrate"/>
    <property type="match status" value="1"/>
</dbReference>
<comment type="similarity">
    <text evidence="1">Belongs to the LysR transcriptional regulatory family.</text>
</comment>
<evidence type="ECO:0000256" key="1">
    <source>
        <dbReference type="ARBA" id="ARBA00009437"/>
    </source>
</evidence>
<dbReference type="FunFam" id="1.10.10.10:FF:000038">
    <property type="entry name" value="Glycine cleavage system transcriptional activator"/>
    <property type="match status" value="1"/>
</dbReference>
<name>A0A0P1H6N1_9RHOB</name>
<dbReference type="AlphaFoldDB" id="A0A0P1H6N1"/>
<gene>
    <name evidence="6" type="primary">gcvA_6</name>
    <name evidence="6" type="ORF">PHA8399_00681</name>
</gene>
<dbReference type="Gene3D" id="3.40.190.10">
    <property type="entry name" value="Periplasmic binding protein-like II"/>
    <property type="match status" value="2"/>
</dbReference>
<evidence type="ECO:0000313" key="7">
    <source>
        <dbReference type="Proteomes" id="UP000051326"/>
    </source>
</evidence>
<dbReference type="GO" id="GO:0043565">
    <property type="term" value="F:sequence-specific DNA binding"/>
    <property type="evidence" value="ECO:0007669"/>
    <property type="project" value="TreeGrafter"/>
</dbReference>
<dbReference type="InterPro" id="IPR036388">
    <property type="entry name" value="WH-like_DNA-bd_sf"/>
</dbReference>
<evidence type="ECO:0000256" key="3">
    <source>
        <dbReference type="ARBA" id="ARBA00023125"/>
    </source>
</evidence>
<dbReference type="InterPro" id="IPR036390">
    <property type="entry name" value="WH_DNA-bd_sf"/>
</dbReference>
<evidence type="ECO:0000256" key="4">
    <source>
        <dbReference type="ARBA" id="ARBA00023163"/>
    </source>
</evidence>
<keyword evidence="2" id="KW-0805">Transcription regulation</keyword>
<dbReference type="SUPFAM" id="SSF53850">
    <property type="entry name" value="Periplasmic binding protein-like II"/>
    <property type="match status" value="1"/>
</dbReference>
<dbReference type="PANTHER" id="PTHR30537">
    <property type="entry name" value="HTH-TYPE TRANSCRIPTIONAL REGULATOR"/>
    <property type="match status" value="1"/>
</dbReference>
<dbReference type="GO" id="GO:0003700">
    <property type="term" value="F:DNA-binding transcription factor activity"/>
    <property type="evidence" value="ECO:0007669"/>
    <property type="project" value="InterPro"/>
</dbReference>
<protein>
    <submittedName>
        <fullName evidence="6">Gcv operon activator</fullName>
    </submittedName>
</protein>
<dbReference type="RefSeq" id="WP_058284783.1">
    <property type="nucleotide sequence ID" value="NZ_CYSR01000009.1"/>
</dbReference>
<accession>A0A0P1H6N1</accession>
<dbReference type="STRING" id="1396826.PHA8399_00681"/>
<dbReference type="InterPro" id="IPR005119">
    <property type="entry name" value="LysR_subst-bd"/>
</dbReference>
<dbReference type="EMBL" id="CYSR01000009">
    <property type="protein sequence ID" value="CUH98567.1"/>
    <property type="molecule type" value="Genomic_DNA"/>
</dbReference>
<dbReference type="Proteomes" id="UP000051326">
    <property type="component" value="Unassembled WGS sequence"/>
</dbReference>
<reference evidence="6 7" key="1">
    <citation type="submission" date="2015-09" db="EMBL/GenBank/DDBJ databases">
        <authorList>
            <consortium name="Swine Surveillance"/>
        </authorList>
    </citation>
    <scope>NUCLEOTIDE SEQUENCE [LARGE SCALE GENOMIC DNA]</scope>
    <source>
        <strain evidence="6 7">CECT 8399</strain>
    </source>
</reference>
<proteinExistence type="inferred from homology"/>
<dbReference type="GO" id="GO:0006351">
    <property type="term" value="P:DNA-templated transcription"/>
    <property type="evidence" value="ECO:0007669"/>
    <property type="project" value="TreeGrafter"/>
</dbReference>
<evidence type="ECO:0000259" key="5">
    <source>
        <dbReference type="PROSITE" id="PS50931"/>
    </source>
</evidence>